<gene>
    <name evidence="1" type="ORF">CLV31_11362</name>
</gene>
<comment type="caution">
    <text evidence="1">The sequence shown here is derived from an EMBL/GenBank/DDBJ whole genome shotgun (WGS) entry which is preliminary data.</text>
</comment>
<dbReference type="EMBL" id="QKTX01000013">
    <property type="protein sequence ID" value="PZV79746.1"/>
    <property type="molecule type" value="Genomic_DNA"/>
</dbReference>
<organism evidence="1 2">
    <name type="scientific">Algoriphagus aquaeductus</name>
    <dbReference type="NCBI Taxonomy" id="475299"/>
    <lineage>
        <taxon>Bacteria</taxon>
        <taxon>Pseudomonadati</taxon>
        <taxon>Bacteroidota</taxon>
        <taxon>Cytophagia</taxon>
        <taxon>Cytophagales</taxon>
        <taxon>Cyclobacteriaceae</taxon>
        <taxon>Algoriphagus</taxon>
    </lineage>
</organism>
<name>A0A326RQR6_9BACT</name>
<dbReference type="Proteomes" id="UP000248917">
    <property type="component" value="Unassembled WGS sequence"/>
</dbReference>
<protein>
    <submittedName>
        <fullName evidence="1">Uncharacterized protein</fullName>
    </submittedName>
</protein>
<proteinExistence type="predicted"/>
<reference evidence="1 2" key="1">
    <citation type="submission" date="2018-06" db="EMBL/GenBank/DDBJ databases">
        <title>Genomic Encyclopedia of Archaeal and Bacterial Type Strains, Phase II (KMG-II): from individual species to whole genera.</title>
        <authorList>
            <person name="Goeker M."/>
        </authorList>
    </citation>
    <scope>NUCLEOTIDE SEQUENCE [LARGE SCALE GENOMIC DNA]</scope>
    <source>
        <strain evidence="1 2">T4</strain>
    </source>
</reference>
<keyword evidence="2" id="KW-1185">Reference proteome</keyword>
<dbReference type="AlphaFoldDB" id="A0A326RQR6"/>
<accession>A0A326RQR6</accession>
<evidence type="ECO:0000313" key="1">
    <source>
        <dbReference type="EMBL" id="PZV79746.1"/>
    </source>
</evidence>
<sequence length="29" mass="3301">MDWINFAFAPIGQFVVLELENDLVFLSGD</sequence>
<evidence type="ECO:0000313" key="2">
    <source>
        <dbReference type="Proteomes" id="UP000248917"/>
    </source>
</evidence>